<gene>
    <name evidence="2" type="ORF">J0H12_03100</name>
</gene>
<evidence type="ECO:0000313" key="3">
    <source>
        <dbReference type="Proteomes" id="UP000664414"/>
    </source>
</evidence>
<dbReference type="EMBL" id="JAFKGL010000014">
    <property type="protein sequence ID" value="MBN9412900.1"/>
    <property type="molecule type" value="Genomic_DNA"/>
</dbReference>
<sequence length="211" mass="24731">MKLGFIYLPLAALLYNNSALCSNIEFEYQELNQAIQRSLQEFNEEKLNQAIKLSLEENDYQLALSLHSQINEKTDEYKKNNSNLEEEINDNDLLILTNIFQKLNKKYNDRLEYLEVLYFEDTLLLPNLKNLFVYDENEEDLAAQLGLTIQGLKTLKKSTDERLLKMKALAEEQRILEPKDQKDKIIQKFKKETNCSQSFAAKAYKKFIGED</sequence>
<reference evidence="2" key="1">
    <citation type="submission" date="2021-02" db="EMBL/GenBank/DDBJ databases">
        <title>Thiocyanate and organic carbon inputs drive convergent selection for specific autotrophic Afipia and Thiobacillus strains within complex microbiomes.</title>
        <authorList>
            <person name="Huddy R.J."/>
            <person name="Sachdeva R."/>
            <person name="Kadzinga F."/>
            <person name="Kantor R.S."/>
            <person name="Harrison S.T.L."/>
            <person name="Banfield J.F."/>
        </authorList>
    </citation>
    <scope>NUCLEOTIDE SEQUENCE</scope>
    <source>
        <strain evidence="2">SCN18_10_11_15_R4_P_38_20</strain>
    </source>
</reference>
<dbReference type="AlphaFoldDB" id="A0A8J7TTH7"/>
<evidence type="ECO:0000313" key="2">
    <source>
        <dbReference type="EMBL" id="MBN9412900.1"/>
    </source>
</evidence>
<evidence type="ECO:0000256" key="1">
    <source>
        <dbReference type="SAM" id="Coils"/>
    </source>
</evidence>
<comment type="caution">
    <text evidence="2">The sequence shown here is derived from an EMBL/GenBank/DDBJ whole genome shotgun (WGS) entry which is preliminary data.</text>
</comment>
<feature type="coiled-coil region" evidence="1">
    <location>
        <begin position="21"/>
        <end position="90"/>
    </location>
</feature>
<proteinExistence type="predicted"/>
<organism evidence="2 3">
    <name type="scientific">Candidatus Paracaedimonas acanthamoebae</name>
    <dbReference type="NCBI Taxonomy" id="244581"/>
    <lineage>
        <taxon>Bacteria</taxon>
        <taxon>Pseudomonadati</taxon>
        <taxon>Pseudomonadota</taxon>
        <taxon>Alphaproteobacteria</taxon>
        <taxon>Holosporales</taxon>
        <taxon>Caedimonadaceae</taxon>
        <taxon>Candidatus Paracaedimonas</taxon>
    </lineage>
</organism>
<name>A0A8J7TTH7_9PROT</name>
<protein>
    <submittedName>
        <fullName evidence="2">Uncharacterized protein</fullName>
    </submittedName>
</protein>
<keyword evidence="1" id="KW-0175">Coiled coil</keyword>
<accession>A0A8J7TTH7</accession>
<dbReference type="Proteomes" id="UP000664414">
    <property type="component" value="Unassembled WGS sequence"/>
</dbReference>